<sequence>MAENRDVENRDVELLNKVARFYLQYSDVVKLDDLLEMHREDLYVENLNEATLDYIRLYVTYISIKEILEAAEDALKDKLTYREFSVEYFNETFGELDVDRTILVLPQRTYAYYTYREGTNSIEYRIFGNIIRSVHEMVVHLLNEVKPRVQGDIPRYFDFFPDLNKSLKELKEKYFKIFPEGYFREPAYTDPQWLIKAYNAYEVLRKEVKVGTRASNEKETGRVLKLKFLLWKLYELYVFYILVRVLESEGFTIVKRGNGYEAINPRKRKLYLYFNSFLNSSNLKSVDKLDERKEDVNKFKGRPDISLSNGSLIILECKYSTEPSYITLGRFKIMAYAYEYNPSKAILVYPGLDQNKEYYDEEEYATYKLHEIVEKEGVVEFQYNGKKLYIMKIDPLERDRENMEILKSVLKPDI</sequence>
<reference evidence="1" key="1">
    <citation type="submission" date="2015-03" db="EMBL/GenBank/DDBJ databases">
        <title>Metagenome Sequencing of an Archaeal-Dominated Microbial Community from a Hot Spring at the Los Azufres Geothermal Field, Mexico.</title>
        <authorList>
            <person name="Servin-Garciduenas L.E."/>
            <person name="Martinez-Romero E."/>
        </authorList>
    </citation>
    <scope>NUCLEOTIDE SEQUENCE [LARGE SCALE GENOMIC DNA]</scope>
    <source>
        <strain evidence="1">AZ1-454</strain>
    </source>
</reference>
<proteinExistence type="predicted"/>
<accession>A0A0F2LMH7</accession>
<evidence type="ECO:0000313" key="1">
    <source>
        <dbReference type="EMBL" id="KJR78803.1"/>
    </source>
</evidence>
<dbReference type="EMBL" id="JZWS02000010">
    <property type="protein sequence ID" value="MCL7344509.1"/>
    <property type="molecule type" value="Genomic_DNA"/>
</dbReference>
<protein>
    <submittedName>
        <fullName evidence="1">Uncharacterized protein</fullName>
    </submittedName>
</protein>
<name>A0A0F2LMH7_9CREN</name>
<evidence type="ECO:0000313" key="2">
    <source>
        <dbReference type="EMBL" id="MCL7344509.1"/>
    </source>
</evidence>
<comment type="caution">
    <text evidence="1">The sequence shown here is derived from an EMBL/GenBank/DDBJ whole genome shotgun (WGS) entry which is preliminary data.</text>
</comment>
<reference evidence="2" key="2">
    <citation type="submission" date="2022-05" db="EMBL/GenBank/DDBJ databases">
        <title>Metagenome Sequencing of an Archaeal-Dominated Microbial Community from a Hot Spring at the Los Azufres Geothermal Field, Mexico.</title>
        <authorList>
            <person name="Marin-Paredes R."/>
            <person name="Martinez-Romero E."/>
            <person name="Servin-Garciduenas L.E."/>
        </authorList>
    </citation>
    <scope>NUCLEOTIDE SEQUENCE</scope>
    <source>
        <strain evidence="2">AZ1-454</strain>
    </source>
</reference>
<gene>
    <name evidence="2" type="ORF">TQ35_008055</name>
    <name evidence="1" type="ORF">TQ35_05285</name>
</gene>
<dbReference type="AlphaFoldDB" id="A0A0F2LMH7"/>
<dbReference type="PATRIC" id="fig|1326980.8.peg.1731"/>
<organism evidence="1">
    <name type="scientific">Candidatus Aramenus sulfurataquae</name>
    <dbReference type="NCBI Taxonomy" id="1326980"/>
    <lineage>
        <taxon>Archaea</taxon>
        <taxon>Thermoproteota</taxon>
        <taxon>Thermoprotei</taxon>
        <taxon>Sulfolobales</taxon>
        <taxon>Sulfolobaceae</taxon>
        <taxon>Candidatus Aramenus</taxon>
    </lineage>
</organism>
<dbReference type="EMBL" id="JZWS01000048">
    <property type="protein sequence ID" value="KJR78803.1"/>
    <property type="molecule type" value="Genomic_DNA"/>
</dbReference>